<keyword evidence="2" id="KW-0449">Lipoprotein</keyword>
<evidence type="ECO:0000313" key="3">
    <source>
        <dbReference type="Proteomes" id="UP001155586"/>
    </source>
</evidence>
<dbReference type="PANTHER" id="PTHR37530">
    <property type="entry name" value="OUTER MEMBRANE PROTEIN SLP"/>
    <property type="match status" value="1"/>
</dbReference>
<evidence type="ECO:0000256" key="1">
    <source>
        <dbReference type="SAM" id="SignalP"/>
    </source>
</evidence>
<sequence>MNPFFQFKKVLILVSVLLVSACSSLPQNLESESPNLISDYQQWLDSDSSNTLDVRLGGIIAKVTNLDDKTRLEVVNMPISSAGKPDLGTEPNGRFVAYVDGFLDPVAYAEGRLITVLGTSNGTEQAKVGEFEHQFPVMNARGVHLWRIQERVIVNDVGSYYFPCRGLYCRQTMAFPSEGRVIQEVK</sequence>
<reference evidence="2" key="1">
    <citation type="submission" date="2022-02" db="EMBL/GenBank/DDBJ databases">
        <title>Vibrio sp. nov., a new bacterium isolated from Bohai sea, China.</title>
        <authorList>
            <person name="Yuan Y."/>
        </authorList>
    </citation>
    <scope>NUCLEOTIDE SEQUENCE</scope>
    <source>
        <strain evidence="2">DBSS07</strain>
    </source>
</reference>
<dbReference type="NCBIfam" id="TIGR00752">
    <property type="entry name" value="slp"/>
    <property type="match status" value="1"/>
</dbReference>
<keyword evidence="3" id="KW-1185">Reference proteome</keyword>
<accession>A0A9X3HSU9</accession>
<evidence type="ECO:0000313" key="2">
    <source>
        <dbReference type="EMBL" id="MCW8335124.1"/>
    </source>
</evidence>
<keyword evidence="1" id="KW-0732">Signal</keyword>
<feature type="signal peptide" evidence="1">
    <location>
        <begin position="1"/>
        <end position="26"/>
    </location>
</feature>
<protein>
    <submittedName>
        <fullName evidence="2">Slp family lipoprotein</fullName>
    </submittedName>
</protein>
<dbReference type="GO" id="GO:0019867">
    <property type="term" value="C:outer membrane"/>
    <property type="evidence" value="ECO:0007669"/>
    <property type="project" value="InterPro"/>
</dbReference>
<organism evidence="2 3">
    <name type="scientific">Vibrio paucivorans</name>
    <dbReference type="NCBI Taxonomy" id="2829489"/>
    <lineage>
        <taxon>Bacteria</taxon>
        <taxon>Pseudomonadati</taxon>
        <taxon>Pseudomonadota</taxon>
        <taxon>Gammaproteobacteria</taxon>
        <taxon>Vibrionales</taxon>
        <taxon>Vibrionaceae</taxon>
        <taxon>Vibrio</taxon>
    </lineage>
</organism>
<dbReference type="PANTHER" id="PTHR37530:SF1">
    <property type="entry name" value="OUTER MEMBRANE PROTEIN SLP"/>
    <property type="match status" value="1"/>
</dbReference>
<dbReference type="Pfam" id="PF03843">
    <property type="entry name" value="Slp"/>
    <property type="match status" value="1"/>
</dbReference>
<dbReference type="InterPro" id="IPR004658">
    <property type="entry name" value="OMP_Slp"/>
</dbReference>
<dbReference type="Proteomes" id="UP001155586">
    <property type="component" value="Unassembled WGS sequence"/>
</dbReference>
<proteinExistence type="predicted"/>
<dbReference type="PIRSF" id="PIRSF004982">
    <property type="entry name" value="SlP"/>
    <property type="match status" value="1"/>
</dbReference>
<name>A0A9X3HSU9_9VIBR</name>
<dbReference type="RefSeq" id="WP_252030127.1">
    <property type="nucleotide sequence ID" value="NZ_JAKRRX010000093.1"/>
</dbReference>
<comment type="caution">
    <text evidence="2">The sequence shown here is derived from an EMBL/GenBank/DDBJ whole genome shotgun (WGS) entry which is preliminary data.</text>
</comment>
<dbReference type="AlphaFoldDB" id="A0A9X3HSU9"/>
<dbReference type="EMBL" id="JAKRRX010000093">
    <property type="protein sequence ID" value="MCW8335124.1"/>
    <property type="molecule type" value="Genomic_DNA"/>
</dbReference>
<gene>
    <name evidence="2" type="ORF">MD483_14990</name>
</gene>
<feature type="chain" id="PRO_5040887014" evidence="1">
    <location>
        <begin position="27"/>
        <end position="186"/>
    </location>
</feature>